<dbReference type="Gene3D" id="3.40.190.150">
    <property type="entry name" value="Bordetella uptake gene, domain 1"/>
    <property type="match status" value="1"/>
</dbReference>
<dbReference type="AlphaFoldDB" id="A0A158E7T2"/>
<evidence type="ECO:0000256" key="2">
    <source>
        <dbReference type="SAM" id="SignalP"/>
    </source>
</evidence>
<dbReference type="InterPro" id="IPR042100">
    <property type="entry name" value="Bug_dom1"/>
</dbReference>
<dbReference type="CDD" id="cd13578">
    <property type="entry name" value="PBP2_Bug27"/>
    <property type="match status" value="1"/>
</dbReference>
<reference evidence="3" key="1">
    <citation type="submission" date="2016-01" db="EMBL/GenBank/DDBJ databases">
        <authorList>
            <person name="Peeters C."/>
        </authorList>
    </citation>
    <scope>NUCLEOTIDE SEQUENCE</scope>
    <source>
        <strain evidence="3">LMG 29321</strain>
    </source>
</reference>
<protein>
    <submittedName>
        <fullName evidence="3">Tripartite tricarboxylate transporter family receptor</fullName>
    </submittedName>
</protein>
<dbReference type="RefSeq" id="WP_062610579.1">
    <property type="nucleotide sequence ID" value="NZ_FCOX02000051.1"/>
</dbReference>
<dbReference type="InterPro" id="IPR005064">
    <property type="entry name" value="BUG"/>
</dbReference>
<dbReference type="Pfam" id="PF03401">
    <property type="entry name" value="TctC"/>
    <property type="match status" value="1"/>
</dbReference>
<sequence length="323" mass="33918">MLARLFTLCLFLACAVAGTPAHADEDKWPDKPVTIIVPWPAGGVADFVARIVGQKISTDLGQAVIVENRPGAGTNIGSDYVAKAKPDGYTLLLSSSNNAVNTFLFRNMPYDPVKSFVSVSLLVNVPNVLVVHPSVPAKTLPELIAYAKQHPDDLTYASAGNGSPAHLAAEKFKTMAGVQIRNITYKGAAPAVTDVMAGRVSMMFTNLPASLSAIQAGKLRALAIGSTARMPAAPNIPTLAESGVPNYEASAWYGLMAPAGTPAPVVARLQKALDAARTPAALDALRQRGTDPRISSPQVLQQQLQADLQTYGPLIKSAGITLE</sequence>
<dbReference type="SUPFAM" id="SSF53850">
    <property type="entry name" value="Periplasmic binding protein-like II"/>
    <property type="match status" value="1"/>
</dbReference>
<name>A0A158E7T2_9BURK</name>
<evidence type="ECO:0000313" key="4">
    <source>
        <dbReference type="Proteomes" id="UP000071859"/>
    </source>
</evidence>
<dbReference type="PIRSF" id="PIRSF017082">
    <property type="entry name" value="YflP"/>
    <property type="match status" value="1"/>
</dbReference>
<accession>A0A158E7T2</accession>
<keyword evidence="4" id="KW-1185">Reference proteome</keyword>
<comment type="similarity">
    <text evidence="1">Belongs to the UPF0065 (bug) family.</text>
</comment>
<gene>
    <name evidence="3" type="ORF">AWB78_06463</name>
</gene>
<comment type="caution">
    <text evidence="3">The sequence shown here is derived from an EMBL/GenBank/DDBJ whole genome shotgun (WGS) entry which is preliminary data.</text>
</comment>
<organism evidence="3 4">
    <name type="scientific">Caballeronia calidae</name>
    <dbReference type="NCBI Taxonomy" id="1777139"/>
    <lineage>
        <taxon>Bacteria</taxon>
        <taxon>Pseudomonadati</taxon>
        <taxon>Pseudomonadota</taxon>
        <taxon>Betaproteobacteria</taxon>
        <taxon>Burkholderiales</taxon>
        <taxon>Burkholderiaceae</taxon>
        <taxon>Caballeronia</taxon>
    </lineage>
</organism>
<feature type="chain" id="PRO_5007624921" evidence="2">
    <location>
        <begin position="24"/>
        <end position="323"/>
    </location>
</feature>
<dbReference type="Gene3D" id="3.40.190.10">
    <property type="entry name" value="Periplasmic binding protein-like II"/>
    <property type="match status" value="1"/>
</dbReference>
<proteinExistence type="inferred from homology"/>
<keyword evidence="3" id="KW-0675">Receptor</keyword>
<feature type="signal peptide" evidence="2">
    <location>
        <begin position="1"/>
        <end position="23"/>
    </location>
</feature>
<dbReference type="Proteomes" id="UP000071859">
    <property type="component" value="Unassembled WGS sequence"/>
</dbReference>
<dbReference type="PANTHER" id="PTHR42928:SF5">
    <property type="entry name" value="BLR1237 PROTEIN"/>
    <property type="match status" value="1"/>
</dbReference>
<dbReference type="OrthoDB" id="8678477at2"/>
<dbReference type="EMBL" id="FCOX02000051">
    <property type="protein sequence ID" value="SAL02919.1"/>
    <property type="molecule type" value="Genomic_DNA"/>
</dbReference>
<dbReference type="PANTHER" id="PTHR42928">
    <property type="entry name" value="TRICARBOXYLATE-BINDING PROTEIN"/>
    <property type="match status" value="1"/>
</dbReference>
<evidence type="ECO:0000313" key="3">
    <source>
        <dbReference type="EMBL" id="SAL02919.1"/>
    </source>
</evidence>
<evidence type="ECO:0000256" key="1">
    <source>
        <dbReference type="ARBA" id="ARBA00006987"/>
    </source>
</evidence>
<keyword evidence="2" id="KW-0732">Signal</keyword>